<comment type="caution">
    <text evidence="1">The sequence shown here is derived from an EMBL/GenBank/DDBJ whole genome shotgun (WGS) entry which is preliminary data.</text>
</comment>
<dbReference type="EMBL" id="JAIWYP010000013">
    <property type="protein sequence ID" value="KAH3717504.1"/>
    <property type="molecule type" value="Genomic_DNA"/>
</dbReference>
<accession>A0A9D4C5H4</accession>
<evidence type="ECO:0000313" key="1">
    <source>
        <dbReference type="EMBL" id="KAH3717504.1"/>
    </source>
</evidence>
<dbReference type="AlphaFoldDB" id="A0A9D4C5H4"/>
<sequence>MEGEKEALEGKEVKYFDLYPERSYKEGSAAQTHFRLAESQFYRLLNTGMTKTNLVKVEYVLNPDLVHHFRECRESLKKKHGEEFSYPVLAFHGTMETNIKPICETGFKIPGDNGHAHLTDTGWAQPNCYSAKIYPANTADGKKGKGKKKGGKLTIEELTDTEMLKTKHDQAIAMPSSSTLDGYNIQFTGTFQDTQAGMTALVKSHGATIHPFSY</sequence>
<gene>
    <name evidence="1" type="ORF">DPMN_060294</name>
</gene>
<dbReference type="SUPFAM" id="SSF56399">
    <property type="entry name" value="ADP-ribosylation"/>
    <property type="match status" value="1"/>
</dbReference>
<protein>
    <submittedName>
        <fullName evidence="1">Uncharacterized protein</fullName>
    </submittedName>
</protein>
<evidence type="ECO:0000313" key="2">
    <source>
        <dbReference type="Proteomes" id="UP000828390"/>
    </source>
</evidence>
<keyword evidence="2" id="KW-1185">Reference proteome</keyword>
<organism evidence="1 2">
    <name type="scientific">Dreissena polymorpha</name>
    <name type="common">Zebra mussel</name>
    <name type="synonym">Mytilus polymorpha</name>
    <dbReference type="NCBI Taxonomy" id="45954"/>
    <lineage>
        <taxon>Eukaryota</taxon>
        <taxon>Metazoa</taxon>
        <taxon>Spiralia</taxon>
        <taxon>Lophotrochozoa</taxon>
        <taxon>Mollusca</taxon>
        <taxon>Bivalvia</taxon>
        <taxon>Autobranchia</taxon>
        <taxon>Heteroconchia</taxon>
        <taxon>Euheterodonta</taxon>
        <taxon>Imparidentia</taxon>
        <taxon>Neoheterodontei</taxon>
        <taxon>Myida</taxon>
        <taxon>Dreissenoidea</taxon>
        <taxon>Dreissenidae</taxon>
        <taxon>Dreissena</taxon>
    </lineage>
</organism>
<reference evidence="1" key="1">
    <citation type="journal article" date="2019" name="bioRxiv">
        <title>The Genome of the Zebra Mussel, Dreissena polymorpha: A Resource for Invasive Species Research.</title>
        <authorList>
            <person name="McCartney M.A."/>
            <person name="Auch B."/>
            <person name="Kono T."/>
            <person name="Mallez S."/>
            <person name="Zhang Y."/>
            <person name="Obille A."/>
            <person name="Becker A."/>
            <person name="Abrahante J.E."/>
            <person name="Garbe J."/>
            <person name="Badalamenti J.P."/>
            <person name="Herman A."/>
            <person name="Mangelson H."/>
            <person name="Liachko I."/>
            <person name="Sullivan S."/>
            <person name="Sone E.D."/>
            <person name="Koren S."/>
            <person name="Silverstein K.A.T."/>
            <person name="Beckman K.B."/>
            <person name="Gohl D.M."/>
        </authorList>
    </citation>
    <scope>NUCLEOTIDE SEQUENCE</scope>
    <source>
        <strain evidence="1">Duluth1</strain>
        <tissue evidence="1">Whole animal</tissue>
    </source>
</reference>
<dbReference type="Gene3D" id="3.90.228.10">
    <property type="match status" value="1"/>
</dbReference>
<reference evidence="1" key="2">
    <citation type="submission" date="2020-11" db="EMBL/GenBank/DDBJ databases">
        <authorList>
            <person name="McCartney M.A."/>
            <person name="Auch B."/>
            <person name="Kono T."/>
            <person name="Mallez S."/>
            <person name="Becker A."/>
            <person name="Gohl D.M."/>
            <person name="Silverstein K.A.T."/>
            <person name="Koren S."/>
            <person name="Bechman K.B."/>
            <person name="Herman A."/>
            <person name="Abrahante J.E."/>
            <person name="Garbe J."/>
        </authorList>
    </citation>
    <scope>NUCLEOTIDE SEQUENCE</scope>
    <source>
        <strain evidence="1">Duluth1</strain>
        <tissue evidence="1">Whole animal</tissue>
    </source>
</reference>
<proteinExistence type="predicted"/>
<name>A0A9D4C5H4_DREPO</name>
<dbReference type="Proteomes" id="UP000828390">
    <property type="component" value="Unassembled WGS sequence"/>
</dbReference>